<dbReference type="RefSeq" id="WP_146963343.1">
    <property type="nucleotide sequence ID" value="NZ_CP042467.1"/>
</dbReference>
<evidence type="ECO:0000259" key="2">
    <source>
        <dbReference type="Pfam" id="PF00912"/>
    </source>
</evidence>
<dbReference type="EMBL" id="CP042467">
    <property type="protein sequence ID" value="QED30024.1"/>
    <property type="molecule type" value="Genomic_DNA"/>
</dbReference>
<dbReference type="Proteomes" id="UP000321595">
    <property type="component" value="Chromosome"/>
</dbReference>
<dbReference type="PANTHER" id="PTHR32282:SF33">
    <property type="entry name" value="PEPTIDOGLYCAN GLYCOSYLTRANSFERASE"/>
    <property type="match status" value="1"/>
</dbReference>
<evidence type="ECO:0000313" key="4">
    <source>
        <dbReference type="Proteomes" id="UP000321595"/>
    </source>
</evidence>
<dbReference type="InterPro" id="IPR036950">
    <property type="entry name" value="PBP_transglycosylase"/>
</dbReference>
<proteinExistence type="predicted"/>
<gene>
    <name evidence="3" type="ORF">FRD01_22875</name>
</gene>
<dbReference type="AlphaFoldDB" id="A0A5B8XX44"/>
<dbReference type="Pfam" id="PF00912">
    <property type="entry name" value="Transgly"/>
    <property type="match status" value="1"/>
</dbReference>
<dbReference type="InterPro" id="IPR023346">
    <property type="entry name" value="Lysozyme-like_dom_sf"/>
</dbReference>
<reference evidence="3 4" key="1">
    <citation type="submission" date="2019-08" db="EMBL/GenBank/DDBJ databases">
        <authorList>
            <person name="Liang Q."/>
        </authorList>
    </citation>
    <scope>NUCLEOTIDE SEQUENCE [LARGE SCALE GENOMIC DNA]</scope>
    <source>
        <strain evidence="3 4">V1718</strain>
    </source>
</reference>
<keyword evidence="4" id="KW-1185">Reference proteome</keyword>
<dbReference type="Gene3D" id="1.10.3810.10">
    <property type="entry name" value="Biosynthetic peptidoglycan transglycosylase-like"/>
    <property type="match status" value="1"/>
</dbReference>
<dbReference type="InterPro" id="IPR001264">
    <property type="entry name" value="Glyco_trans_51"/>
</dbReference>
<dbReference type="SUPFAM" id="SSF53955">
    <property type="entry name" value="Lysozyme-like"/>
    <property type="match status" value="1"/>
</dbReference>
<evidence type="ECO:0000256" key="1">
    <source>
        <dbReference type="ARBA" id="ARBA00022679"/>
    </source>
</evidence>
<dbReference type="GO" id="GO:0008955">
    <property type="term" value="F:peptidoglycan glycosyltransferase activity"/>
    <property type="evidence" value="ECO:0007669"/>
    <property type="project" value="TreeGrafter"/>
</dbReference>
<feature type="domain" description="Glycosyl transferase family 51" evidence="2">
    <location>
        <begin position="144"/>
        <end position="285"/>
    </location>
</feature>
<organism evidence="3 4">
    <name type="scientific">Microvenator marinus</name>
    <dbReference type="NCBI Taxonomy" id="2600177"/>
    <lineage>
        <taxon>Bacteria</taxon>
        <taxon>Deltaproteobacteria</taxon>
        <taxon>Bradymonadales</taxon>
        <taxon>Microvenatoraceae</taxon>
        <taxon>Microvenator</taxon>
    </lineage>
</organism>
<dbReference type="KEGG" id="bbae:FRD01_22875"/>
<dbReference type="InterPro" id="IPR050396">
    <property type="entry name" value="Glycosyltr_51/Transpeptidase"/>
</dbReference>
<name>A0A5B8XX44_9DELT</name>
<dbReference type="OrthoDB" id="5486379at2"/>
<dbReference type="PANTHER" id="PTHR32282">
    <property type="entry name" value="BINDING PROTEIN TRANSPEPTIDASE, PUTATIVE-RELATED"/>
    <property type="match status" value="1"/>
</dbReference>
<evidence type="ECO:0000313" key="3">
    <source>
        <dbReference type="EMBL" id="QED30024.1"/>
    </source>
</evidence>
<accession>A0A5B8XX44</accession>
<keyword evidence="1" id="KW-0808">Transferase</keyword>
<sequence length="316" mass="35455">MKHSWLIGAMFCTFSVSAEPPNIDFGLPDHDLDIPKILSKIATTDSLECQEVLELVPPAWTAPFGKLRLEGTIVPRLEVLTSPKSPDLEFRIHGIDSPEHHCKVAEFEWESKDVDWLNTNFTKKVDPRYLPPGTEVKVGPGTPDFVPISELPKFVPAAMVYSEEHGFYENQGFSAHLIARAMSRNQNEGQIVTGGSTITQQLVKNLFLTRDKTLERKFQEVVIATRVWQKVSKERVLELYLNCIEFGSGIWGIGPAARYYFAKDARDLTITEAAFLAAIKPQPLQGELVRAGKLDLEESGLAATIQTIIRTIRRHE</sequence>
<protein>
    <recommendedName>
        <fullName evidence="2">Glycosyl transferase family 51 domain-containing protein</fullName>
    </recommendedName>
</protein>